<dbReference type="Proteomes" id="UP001597063">
    <property type="component" value="Unassembled WGS sequence"/>
</dbReference>
<dbReference type="PANTHER" id="PTHR43065">
    <property type="entry name" value="SENSOR HISTIDINE KINASE"/>
    <property type="match status" value="1"/>
</dbReference>
<keyword evidence="1" id="KW-0418">Kinase</keyword>
<feature type="compositionally biased region" description="Polar residues" evidence="2">
    <location>
        <begin position="520"/>
        <end position="531"/>
    </location>
</feature>
<dbReference type="InterPro" id="IPR018490">
    <property type="entry name" value="cNMP-bd_dom_sf"/>
</dbReference>
<evidence type="ECO:0000256" key="2">
    <source>
        <dbReference type="SAM" id="MobiDB-lite"/>
    </source>
</evidence>
<evidence type="ECO:0000313" key="5">
    <source>
        <dbReference type="EMBL" id="MFD0688708.1"/>
    </source>
</evidence>
<keyword evidence="5" id="KW-0067">ATP-binding</keyword>
<feature type="domain" description="Histidine kinase" evidence="4">
    <location>
        <begin position="327"/>
        <end position="507"/>
    </location>
</feature>
<dbReference type="SUPFAM" id="SSF55874">
    <property type="entry name" value="ATPase domain of HSP90 chaperone/DNA topoisomerase II/histidine kinase"/>
    <property type="match status" value="1"/>
</dbReference>
<keyword evidence="5" id="KW-0547">Nucleotide-binding</keyword>
<dbReference type="SMART" id="SM00387">
    <property type="entry name" value="HATPase_c"/>
    <property type="match status" value="1"/>
</dbReference>
<comment type="caution">
    <text evidence="5">The sequence shown here is derived from an EMBL/GenBank/DDBJ whole genome shotgun (WGS) entry which is preliminary data.</text>
</comment>
<feature type="region of interest" description="Disordered" evidence="2">
    <location>
        <begin position="503"/>
        <end position="531"/>
    </location>
</feature>
<dbReference type="InterPro" id="IPR014710">
    <property type="entry name" value="RmlC-like_jellyroll"/>
</dbReference>
<dbReference type="Pfam" id="PF00027">
    <property type="entry name" value="cNMP_binding"/>
    <property type="match status" value="1"/>
</dbReference>
<dbReference type="Gene3D" id="2.60.120.10">
    <property type="entry name" value="Jelly Rolls"/>
    <property type="match status" value="1"/>
</dbReference>
<keyword evidence="6" id="KW-1185">Reference proteome</keyword>
<name>A0ABW2XT70_9ACTN</name>
<organism evidence="5 6">
    <name type="scientific">Actinomadura fibrosa</name>
    <dbReference type="NCBI Taxonomy" id="111802"/>
    <lineage>
        <taxon>Bacteria</taxon>
        <taxon>Bacillati</taxon>
        <taxon>Actinomycetota</taxon>
        <taxon>Actinomycetes</taxon>
        <taxon>Streptosporangiales</taxon>
        <taxon>Thermomonosporaceae</taxon>
        <taxon>Actinomadura</taxon>
    </lineage>
</organism>
<evidence type="ECO:0000259" key="4">
    <source>
        <dbReference type="PROSITE" id="PS50109"/>
    </source>
</evidence>
<dbReference type="PROSITE" id="PS50042">
    <property type="entry name" value="CNMP_BINDING_3"/>
    <property type="match status" value="1"/>
</dbReference>
<proteinExistence type="predicted"/>
<dbReference type="SUPFAM" id="SSF51206">
    <property type="entry name" value="cAMP-binding domain-like"/>
    <property type="match status" value="1"/>
</dbReference>
<keyword evidence="1" id="KW-0808">Transferase</keyword>
<dbReference type="GO" id="GO:0005524">
    <property type="term" value="F:ATP binding"/>
    <property type="evidence" value="ECO:0007669"/>
    <property type="project" value="UniProtKB-KW"/>
</dbReference>
<evidence type="ECO:0000256" key="1">
    <source>
        <dbReference type="ARBA" id="ARBA00022777"/>
    </source>
</evidence>
<gene>
    <name evidence="5" type="ORF">ACFQZM_29735</name>
</gene>
<reference evidence="6" key="1">
    <citation type="journal article" date="2019" name="Int. J. Syst. Evol. Microbiol.">
        <title>The Global Catalogue of Microorganisms (GCM) 10K type strain sequencing project: providing services to taxonomists for standard genome sequencing and annotation.</title>
        <authorList>
            <consortium name="The Broad Institute Genomics Platform"/>
            <consortium name="The Broad Institute Genome Sequencing Center for Infectious Disease"/>
            <person name="Wu L."/>
            <person name="Ma J."/>
        </authorList>
    </citation>
    <scope>NUCLEOTIDE SEQUENCE [LARGE SCALE GENOMIC DNA]</scope>
    <source>
        <strain evidence="6">JCM 9371</strain>
    </source>
</reference>
<dbReference type="Pfam" id="PF02518">
    <property type="entry name" value="HATPase_c"/>
    <property type="match status" value="1"/>
</dbReference>
<dbReference type="InterPro" id="IPR000595">
    <property type="entry name" value="cNMP-bd_dom"/>
</dbReference>
<accession>A0ABW2XT70</accession>
<dbReference type="InterPro" id="IPR003594">
    <property type="entry name" value="HATPase_dom"/>
</dbReference>
<sequence length="531" mass="55184">MEPSTGAAELVRELREVELFAHLPAGQLDWIAEVAEVRELADGTVLIEDGAVTTHLYVLLAGELAVTKRIDGHEVVFTRHTVPAPAEPEGGKPAAAHQFTGELQLLTDGVNIAAVTVVGGARVLALGRDAFFELVARCPSVARVMLPVMAWRIRESEVRARSQVTAAALSDLAAGIAHELNNPTAVVARIAAELGHRLDRLTRTAYRWAESTGPAERAALDGLLADLELAAAPDTAPDTAPAAAFDTAPAAASGGAFGGAPGADPLETAELADELLDWMSGQGAPAAVALSTALAERGVRPDRLADGLGRVGGAAALDHLCVLLDVRELVAELRAAAPRISALVGQVRSYTHLDRAPEQDLDVTEGIEAALAMLRPRLAGIGVDRRYATGVPRVWGYPSELNQVWSELIGAAADAAGPAGTLTLEVGREDGRVAVEIRGTGGAGPGDPPRAARRAPEPYFTTRQIGDGSGFGLQLAHQIVTRRHGGTVSIASAPDGLRASIRLPALRHPPRSVPDAPGPSTASSEARSQGE</sequence>
<dbReference type="EMBL" id="JBHTGP010000015">
    <property type="protein sequence ID" value="MFD0688708.1"/>
    <property type="molecule type" value="Genomic_DNA"/>
</dbReference>
<dbReference type="CDD" id="cd00038">
    <property type="entry name" value="CAP_ED"/>
    <property type="match status" value="1"/>
</dbReference>
<dbReference type="RefSeq" id="WP_131755098.1">
    <property type="nucleotide sequence ID" value="NZ_CAACUY010000003.1"/>
</dbReference>
<dbReference type="InterPro" id="IPR005467">
    <property type="entry name" value="His_kinase_dom"/>
</dbReference>
<dbReference type="InterPro" id="IPR036890">
    <property type="entry name" value="HATPase_C_sf"/>
</dbReference>
<dbReference type="Gene3D" id="1.10.287.130">
    <property type="match status" value="1"/>
</dbReference>
<feature type="domain" description="Cyclic nucleotide-binding" evidence="3">
    <location>
        <begin position="19"/>
        <end position="152"/>
    </location>
</feature>
<evidence type="ECO:0000313" key="6">
    <source>
        <dbReference type="Proteomes" id="UP001597063"/>
    </source>
</evidence>
<dbReference type="PANTHER" id="PTHR43065:SF48">
    <property type="entry name" value="HISTIDINE KINASE"/>
    <property type="match status" value="1"/>
</dbReference>
<dbReference type="PROSITE" id="PS50109">
    <property type="entry name" value="HIS_KIN"/>
    <property type="match status" value="1"/>
</dbReference>
<protein>
    <submittedName>
        <fullName evidence="5">ATP-binding protein</fullName>
    </submittedName>
</protein>
<dbReference type="Gene3D" id="3.30.565.10">
    <property type="entry name" value="Histidine kinase-like ATPase, C-terminal domain"/>
    <property type="match status" value="1"/>
</dbReference>
<evidence type="ECO:0000259" key="3">
    <source>
        <dbReference type="PROSITE" id="PS50042"/>
    </source>
</evidence>
<dbReference type="SMART" id="SM00100">
    <property type="entry name" value="cNMP"/>
    <property type="match status" value="1"/>
</dbReference>